<dbReference type="EMBL" id="ML732235">
    <property type="protein sequence ID" value="KAB8072971.1"/>
    <property type="molecule type" value="Genomic_DNA"/>
</dbReference>
<proteinExistence type="predicted"/>
<organism evidence="1 2">
    <name type="scientific">Aspergillus leporis</name>
    <dbReference type="NCBI Taxonomy" id="41062"/>
    <lineage>
        <taxon>Eukaryota</taxon>
        <taxon>Fungi</taxon>
        <taxon>Dikarya</taxon>
        <taxon>Ascomycota</taxon>
        <taxon>Pezizomycotina</taxon>
        <taxon>Eurotiomycetes</taxon>
        <taxon>Eurotiomycetidae</taxon>
        <taxon>Eurotiales</taxon>
        <taxon>Aspergillaceae</taxon>
        <taxon>Aspergillus</taxon>
        <taxon>Aspergillus subgen. Circumdati</taxon>
    </lineage>
</organism>
<reference evidence="1 2" key="1">
    <citation type="submission" date="2019-04" db="EMBL/GenBank/DDBJ databases">
        <title>Friends and foes A comparative genomics study of 23 Aspergillus species from section Flavi.</title>
        <authorList>
            <consortium name="DOE Joint Genome Institute"/>
            <person name="Kjaerbolling I."/>
            <person name="Vesth T."/>
            <person name="Frisvad J.C."/>
            <person name="Nybo J.L."/>
            <person name="Theobald S."/>
            <person name="Kildgaard S."/>
            <person name="Isbrandt T."/>
            <person name="Kuo A."/>
            <person name="Sato A."/>
            <person name="Lyhne E.K."/>
            <person name="Kogle M.E."/>
            <person name="Wiebenga A."/>
            <person name="Kun R.S."/>
            <person name="Lubbers R.J."/>
            <person name="Makela M.R."/>
            <person name="Barry K."/>
            <person name="Chovatia M."/>
            <person name="Clum A."/>
            <person name="Daum C."/>
            <person name="Haridas S."/>
            <person name="He G."/>
            <person name="LaButti K."/>
            <person name="Lipzen A."/>
            <person name="Mondo S."/>
            <person name="Riley R."/>
            <person name="Salamov A."/>
            <person name="Simmons B.A."/>
            <person name="Magnuson J.K."/>
            <person name="Henrissat B."/>
            <person name="Mortensen U.H."/>
            <person name="Larsen T.O."/>
            <person name="Devries R.P."/>
            <person name="Grigoriev I.V."/>
            <person name="Machida M."/>
            <person name="Baker S.E."/>
            <person name="Andersen M.R."/>
        </authorList>
    </citation>
    <scope>NUCLEOTIDE SEQUENCE [LARGE SCALE GENOMIC DNA]</scope>
    <source>
        <strain evidence="1 2">CBS 151.66</strain>
    </source>
</reference>
<name>A0A5N5WWS4_9EURO</name>
<evidence type="ECO:0000313" key="1">
    <source>
        <dbReference type="EMBL" id="KAB8072971.1"/>
    </source>
</evidence>
<evidence type="ECO:0000313" key="2">
    <source>
        <dbReference type="Proteomes" id="UP000326565"/>
    </source>
</evidence>
<keyword evidence="2" id="KW-1185">Reference proteome</keyword>
<protein>
    <submittedName>
        <fullName evidence="1">Uncharacterized protein</fullName>
    </submittedName>
</protein>
<sequence>MLKGPYSAETWLRRPQSLLFAYWRSLSTRSRMCALLLMLVGSAAGFKGIFAKK</sequence>
<gene>
    <name evidence="1" type="ORF">BDV29DRAFT_142234</name>
</gene>
<dbReference type="Proteomes" id="UP000326565">
    <property type="component" value="Unassembled WGS sequence"/>
</dbReference>
<accession>A0A5N5WWS4</accession>
<dbReference type="AlphaFoldDB" id="A0A5N5WWS4"/>